<keyword evidence="5" id="KW-0479">Metal-binding</keyword>
<protein>
    <recommendedName>
        <fullName evidence="4">2-C-methyl-D-erythritol 2,4-cyclodiphosphate synthase</fullName>
        <ecNumber evidence="4">4.6.1.12</ecNumber>
    </recommendedName>
</protein>
<dbReference type="CDD" id="cd00554">
    <property type="entry name" value="MECDP_synthase"/>
    <property type="match status" value="1"/>
</dbReference>
<dbReference type="Gene3D" id="3.30.1330.50">
    <property type="entry name" value="2-C-methyl-D-erythritol 2,4-cyclodiphosphate synthase"/>
    <property type="match status" value="1"/>
</dbReference>
<evidence type="ECO:0000256" key="7">
    <source>
        <dbReference type="ARBA" id="ARBA00023239"/>
    </source>
</evidence>
<dbReference type="GO" id="GO:0008685">
    <property type="term" value="F:2-C-methyl-D-erythritol 2,4-cyclodiphosphate synthase activity"/>
    <property type="evidence" value="ECO:0007669"/>
    <property type="project" value="UniProtKB-EC"/>
</dbReference>
<dbReference type="AlphaFoldDB" id="A0A382ELN7"/>
<keyword evidence="6" id="KW-0414">Isoprene biosynthesis</keyword>
<dbReference type="InterPro" id="IPR020555">
    <property type="entry name" value="MECDP_synthase_CS"/>
</dbReference>
<feature type="non-terminal residue" evidence="9">
    <location>
        <position position="1"/>
    </location>
</feature>
<dbReference type="GO" id="GO:0046872">
    <property type="term" value="F:metal ion binding"/>
    <property type="evidence" value="ECO:0007669"/>
    <property type="project" value="UniProtKB-KW"/>
</dbReference>
<comment type="pathway">
    <text evidence="3">Isoprenoid biosynthesis; isopentenyl diphosphate biosynthesis via DXP pathway; isopentenyl diphosphate from 1-deoxy-D-xylulose 5-phosphate: step 4/6.</text>
</comment>
<evidence type="ECO:0000256" key="4">
    <source>
        <dbReference type="ARBA" id="ARBA00012579"/>
    </source>
</evidence>
<evidence type="ECO:0000256" key="2">
    <source>
        <dbReference type="ARBA" id="ARBA00001968"/>
    </source>
</evidence>
<name>A0A382ELN7_9ZZZZ</name>
<dbReference type="GO" id="GO:0019288">
    <property type="term" value="P:isopentenyl diphosphate biosynthetic process, methylerythritol 4-phosphate pathway"/>
    <property type="evidence" value="ECO:0007669"/>
    <property type="project" value="UniProtKB-UniPathway"/>
</dbReference>
<evidence type="ECO:0000313" key="9">
    <source>
        <dbReference type="EMBL" id="SVB51620.1"/>
    </source>
</evidence>
<dbReference type="PROSITE" id="PS01350">
    <property type="entry name" value="ISPF"/>
    <property type="match status" value="1"/>
</dbReference>
<dbReference type="PANTHER" id="PTHR43181">
    <property type="entry name" value="2-C-METHYL-D-ERYTHRITOL 2,4-CYCLODIPHOSPHATE SYNTHASE, CHLOROPLASTIC"/>
    <property type="match status" value="1"/>
</dbReference>
<dbReference type="PANTHER" id="PTHR43181:SF1">
    <property type="entry name" value="2-C-METHYL-D-ERYTHRITOL 2,4-CYCLODIPHOSPHATE SYNTHASE, CHLOROPLASTIC"/>
    <property type="match status" value="1"/>
</dbReference>
<reference evidence="9" key="1">
    <citation type="submission" date="2018-05" db="EMBL/GenBank/DDBJ databases">
        <authorList>
            <person name="Lanie J.A."/>
            <person name="Ng W.-L."/>
            <person name="Kazmierczak K.M."/>
            <person name="Andrzejewski T.M."/>
            <person name="Davidsen T.M."/>
            <person name="Wayne K.J."/>
            <person name="Tettelin H."/>
            <person name="Glass J.I."/>
            <person name="Rusch D."/>
            <person name="Podicherti R."/>
            <person name="Tsui H.-C.T."/>
            <person name="Winkler M.E."/>
        </authorList>
    </citation>
    <scope>NUCLEOTIDE SEQUENCE</scope>
</reference>
<dbReference type="InterPro" id="IPR003526">
    <property type="entry name" value="MECDP_synthase"/>
</dbReference>
<dbReference type="Pfam" id="PF02542">
    <property type="entry name" value="YgbB"/>
    <property type="match status" value="1"/>
</dbReference>
<dbReference type="GO" id="GO:0016114">
    <property type="term" value="P:terpenoid biosynthetic process"/>
    <property type="evidence" value="ECO:0007669"/>
    <property type="project" value="InterPro"/>
</dbReference>
<dbReference type="EC" id="4.6.1.12" evidence="4"/>
<evidence type="ECO:0000259" key="8">
    <source>
        <dbReference type="Pfam" id="PF02542"/>
    </source>
</evidence>
<comment type="cofactor">
    <cofactor evidence="2">
        <name>a divalent metal cation</name>
        <dbReference type="ChEBI" id="CHEBI:60240"/>
    </cofactor>
</comment>
<evidence type="ECO:0000256" key="5">
    <source>
        <dbReference type="ARBA" id="ARBA00022723"/>
    </source>
</evidence>
<gene>
    <name evidence="9" type="ORF">METZ01_LOCUS204474</name>
</gene>
<proteinExistence type="predicted"/>
<organism evidence="9">
    <name type="scientific">marine metagenome</name>
    <dbReference type="NCBI Taxonomy" id="408172"/>
    <lineage>
        <taxon>unclassified sequences</taxon>
        <taxon>metagenomes</taxon>
        <taxon>ecological metagenomes</taxon>
    </lineage>
</organism>
<dbReference type="SUPFAM" id="SSF69765">
    <property type="entry name" value="IpsF-like"/>
    <property type="match status" value="1"/>
</dbReference>
<dbReference type="EMBL" id="UINC01045179">
    <property type="protein sequence ID" value="SVB51620.1"/>
    <property type="molecule type" value="Genomic_DNA"/>
</dbReference>
<evidence type="ECO:0000256" key="6">
    <source>
        <dbReference type="ARBA" id="ARBA00023229"/>
    </source>
</evidence>
<dbReference type="UniPathway" id="UPA00056">
    <property type="reaction ID" value="UER00095"/>
</dbReference>
<evidence type="ECO:0000256" key="3">
    <source>
        <dbReference type="ARBA" id="ARBA00004709"/>
    </source>
</evidence>
<keyword evidence="7" id="KW-0456">Lyase</keyword>
<evidence type="ECO:0000256" key="1">
    <source>
        <dbReference type="ARBA" id="ARBA00000200"/>
    </source>
</evidence>
<feature type="non-terminal residue" evidence="9">
    <location>
        <position position="94"/>
    </location>
</feature>
<sequence>MRIGIGFDVHPLKTNNPLIIGGVVIPSSFGSQGHSDGDALVHAVVDALLGAAGLGDIGRYFPSTSDKWKNAPSTYFLKDSVKKIKTAGWQIENI</sequence>
<dbReference type="InterPro" id="IPR036571">
    <property type="entry name" value="MECDP_synthase_sf"/>
</dbReference>
<dbReference type="NCBIfam" id="TIGR00151">
    <property type="entry name" value="ispF"/>
    <property type="match status" value="1"/>
</dbReference>
<feature type="domain" description="2-C-methyl-D-erythritol 2,4-cyclodiphosphate synthase" evidence="8">
    <location>
        <begin position="1"/>
        <end position="94"/>
    </location>
</feature>
<accession>A0A382ELN7</accession>
<comment type="catalytic activity">
    <reaction evidence="1">
        <text>4-CDP-2-C-methyl-D-erythritol 2-phosphate = 2-C-methyl-D-erythritol 2,4-cyclic diphosphate + CMP</text>
        <dbReference type="Rhea" id="RHEA:23864"/>
        <dbReference type="ChEBI" id="CHEBI:57919"/>
        <dbReference type="ChEBI" id="CHEBI:58483"/>
        <dbReference type="ChEBI" id="CHEBI:60377"/>
        <dbReference type="EC" id="4.6.1.12"/>
    </reaction>
</comment>